<evidence type="ECO:0000313" key="3">
    <source>
        <dbReference type="Proteomes" id="UP000292686"/>
    </source>
</evidence>
<evidence type="ECO:0000313" key="1">
    <source>
        <dbReference type="EMBL" id="NYD65982.1"/>
    </source>
</evidence>
<evidence type="ECO:0000313" key="4">
    <source>
        <dbReference type="Proteomes" id="UP000581087"/>
    </source>
</evidence>
<dbReference type="AlphaFoldDB" id="A0A4Q2M2X1"/>
<keyword evidence="3" id="KW-1185">Reference proteome</keyword>
<accession>A0A4Q2M2X1</accession>
<sequence length="549" mass="59611">MTLIAGSLTVDESWSPHVQVSAEIAMPNAATLALLDPKQDRRLNLFPDSHDKATDEFVYSSFFNLRLREVEHNHEDNTLTLRLESAECLLQDKTHNAATPDYSAYARQASLRSIVNAELSKVGGSLEPGPDTSFYVLSEITNLIPNPSAETNALFWMGGGSFTIARSTAQAWRGSASIAVTATAAGSMAVFGCDTTQYLPTVPGTRYSFSAYVRGSVTRNAFLRLRWLDKDNNTLSDTPGPNVSVGAGGWTRIVLHDQLAPAGAVKVAPIITMSGVATGNVMYIDGAMLVDQAPGTDSYFVVQDFFDGAGGTGPAAALYSYSWTGTIQNSASRRTPLIDRAWELLALQPGVSSWDFLDPMIQAAGFRLFVDDTGAWYMVDGATHTAPGATQLSSKTNVTSADNSMSRDGDEWFDAAVMRYRWRDARGNERLAVDTYAPAGSTKTATFELEKPYPGPGLARYAVRRAAGKGRSIRIDALSDYRARASQEVRITLPNIPEQTGVIRSVSWDFETGLMRVETRGLTDTPPGSWLAQEITWADVPESTTWSTF</sequence>
<dbReference type="EMBL" id="SDPM01000005">
    <property type="protein sequence ID" value="RXZ86314.1"/>
    <property type="molecule type" value="Genomic_DNA"/>
</dbReference>
<dbReference type="RefSeq" id="WP_129175126.1">
    <property type="nucleotide sequence ID" value="NZ_JACCBI010000001.1"/>
</dbReference>
<reference evidence="2 3" key="1">
    <citation type="submission" date="2019-01" db="EMBL/GenBank/DDBJ databases">
        <title>Agromyces.</title>
        <authorList>
            <person name="Li J."/>
        </authorList>
    </citation>
    <scope>NUCLEOTIDE SEQUENCE [LARGE SCALE GENOMIC DNA]</scope>
    <source>
        <strain evidence="2 3">DSM 23870</strain>
    </source>
</reference>
<protein>
    <recommendedName>
        <fullName evidence="5">CBM-cenC domain-containing protein</fullName>
    </recommendedName>
</protein>
<comment type="caution">
    <text evidence="2">The sequence shown here is derived from an EMBL/GenBank/DDBJ whole genome shotgun (WGS) entry which is preliminary data.</text>
</comment>
<organism evidence="2 3">
    <name type="scientific">Agromyces atrinae</name>
    <dbReference type="NCBI Taxonomy" id="592376"/>
    <lineage>
        <taxon>Bacteria</taxon>
        <taxon>Bacillati</taxon>
        <taxon>Actinomycetota</taxon>
        <taxon>Actinomycetes</taxon>
        <taxon>Micrococcales</taxon>
        <taxon>Microbacteriaceae</taxon>
        <taxon>Agromyces</taxon>
    </lineage>
</organism>
<evidence type="ECO:0000313" key="2">
    <source>
        <dbReference type="EMBL" id="RXZ86314.1"/>
    </source>
</evidence>
<gene>
    <name evidence="1" type="ORF">BJ972_000501</name>
    <name evidence="2" type="ORF">ESP50_11190</name>
</gene>
<proteinExistence type="predicted"/>
<dbReference type="Proteomes" id="UP000581087">
    <property type="component" value="Unassembled WGS sequence"/>
</dbReference>
<dbReference type="Gene3D" id="2.60.120.260">
    <property type="entry name" value="Galactose-binding domain-like"/>
    <property type="match status" value="1"/>
</dbReference>
<evidence type="ECO:0008006" key="5">
    <source>
        <dbReference type="Google" id="ProtNLM"/>
    </source>
</evidence>
<reference evidence="1 4" key="2">
    <citation type="submission" date="2020-07" db="EMBL/GenBank/DDBJ databases">
        <title>Sequencing the genomes of 1000 actinobacteria strains.</title>
        <authorList>
            <person name="Klenk H.-P."/>
        </authorList>
    </citation>
    <scope>NUCLEOTIDE SEQUENCE [LARGE SCALE GENOMIC DNA]</scope>
    <source>
        <strain evidence="1 4">DSM 23870</strain>
    </source>
</reference>
<dbReference type="SUPFAM" id="SSF49785">
    <property type="entry name" value="Galactose-binding domain-like"/>
    <property type="match status" value="1"/>
</dbReference>
<name>A0A4Q2M2X1_9MICO</name>
<dbReference type="Proteomes" id="UP000292686">
    <property type="component" value="Unassembled WGS sequence"/>
</dbReference>
<dbReference type="InterPro" id="IPR008979">
    <property type="entry name" value="Galactose-bd-like_sf"/>
</dbReference>
<dbReference type="OrthoDB" id="5165480at2"/>
<dbReference type="EMBL" id="JACCBI010000001">
    <property type="protein sequence ID" value="NYD65982.1"/>
    <property type="molecule type" value="Genomic_DNA"/>
</dbReference>